<dbReference type="InterPro" id="IPR019734">
    <property type="entry name" value="TPR_rpt"/>
</dbReference>
<dbReference type="InterPro" id="IPR018060">
    <property type="entry name" value="HTH_AraC"/>
</dbReference>
<feature type="domain" description="HTH araC/xylS-type" evidence="5">
    <location>
        <begin position="513"/>
        <end position="615"/>
    </location>
</feature>
<keyword evidence="4" id="KW-0812">Transmembrane</keyword>
<dbReference type="PANTHER" id="PTHR10098">
    <property type="entry name" value="RAPSYN-RELATED"/>
    <property type="match status" value="1"/>
</dbReference>
<evidence type="ECO:0000256" key="3">
    <source>
        <dbReference type="PROSITE-ProRule" id="PRU00339"/>
    </source>
</evidence>
<dbReference type="InterPro" id="IPR011990">
    <property type="entry name" value="TPR-like_helical_dom_sf"/>
</dbReference>
<evidence type="ECO:0000313" key="7">
    <source>
        <dbReference type="Proteomes" id="UP000198916"/>
    </source>
</evidence>
<dbReference type="GO" id="GO:0003700">
    <property type="term" value="F:DNA-binding transcription factor activity"/>
    <property type="evidence" value="ECO:0007669"/>
    <property type="project" value="InterPro"/>
</dbReference>
<feature type="transmembrane region" description="Helical" evidence="4">
    <location>
        <begin position="449"/>
        <end position="470"/>
    </location>
</feature>
<dbReference type="PROSITE" id="PS01124">
    <property type="entry name" value="HTH_ARAC_FAMILY_2"/>
    <property type="match status" value="1"/>
</dbReference>
<evidence type="ECO:0000313" key="6">
    <source>
        <dbReference type="EMBL" id="SEL84779.1"/>
    </source>
</evidence>
<keyword evidence="4" id="KW-1133">Transmembrane helix</keyword>
<dbReference type="Proteomes" id="UP000198916">
    <property type="component" value="Unassembled WGS sequence"/>
</dbReference>
<sequence>MNYSLDQIVRIVRICPLNPIFSFIFFLFLFAPLRGFNAEIDLKRLEKLDNKTRKDTADLAEMLTLTTHLAATDPDQALAYLDRIKTEAEEKHYYNGIIEYCTQFSDIYGAKGSYNETAFALQKLYDKHEQYLSADQQVAIKALKATALANASRFDESLAITKEILPLAENPLRRAQVYFQQASSNRGKGNHKEAIADFLAALKLYQTESDSANVASVLNGLGNSYADLNDQAQSIGYYKKALRYAEQMNDLTRMMTVYSNIGTVYRQVDSNDLALRYFDKGLQLAKKLKHTMLIAQNLMNIGNIQLKMNQADKALDSYQASIKLCYGADIKYGVMINYANIGELYHRQGNYMEAKRAYDSVMAYVKLLELPFEEAKIHEHYAKLYADMGQYQTALDHHKTFHELKEKIINEKNQETIAELQVAYQTELKDQEIALVNQKLQEKKIQNKALLALIALVLLATGFAMFFLVYRNRTLRELYDRSVELSATVDLATANADENYNETDSNLQLVFSHLLRLLKEEHIYKDPNLSIGKIAEQLKTNEKYVSAAIAAHAKMNYSNFINFYRINEAKRLIHELEHTTTLNEVMYACGFRSRTTFYDSFSKFVGMSPKQFKHMAKSAEARATASTTLS</sequence>
<dbReference type="Pfam" id="PF13424">
    <property type="entry name" value="TPR_12"/>
    <property type="match status" value="2"/>
</dbReference>
<evidence type="ECO:0000256" key="2">
    <source>
        <dbReference type="ARBA" id="ARBA00023163"/>
    </source>
</evidence>
<dbReference type="STRING" id="332977.SAMN05421740_11198"/>
<protein>
    <submittedName>
        <fullName evidence="6">AraC-type DNA-binding protein</fullName>
    </submittedName>
</protein>
<name>A0A1H7TJW4_9SPHI</name>
<reference evidence="7" key="1">
    <citation type="submission" date="2016-10" db="EMBL/GenBank/DDBJ databases">
        <authorList>
            <person name="Varghese N."/>
            <person name="Submissions S."/>
        </authorList>
    </citation>
    <scope>NUCLEOTIDE SEQUENCE [LARGE SCALE GENOMIC DNA]</scope>
    <source>
        <strain evidence="7">Jip14</strain>
    </source>
</reference>
<keyword evidence="6" id="KW-0238">DNA-binding</keyword>
<dbReference type="RefSeq" id="WP_090608688.1">
    <property type="nucleotide sequence ID" value="NZ_FNZR01000011.1"/>
</dbReference>
<dbReference type="GO" id="GO:0043565">
    <property type="term" value="F:sequence-specific DNA binding"/>
    <property type="evidence" value="ECO:0007669"/>
    <property type="project" value="InterPro"/>
</dbReference>
<dbReference type="Gene3D" id="1.25.40.10">
    <property type="entry name" value="Tetratricopeptide repeat domain"/>
    <property type="match status" value="2"/>
</dbReference>
<keyword evidence="1" id="KW-0805">Transcription regulation</keyword>
<dbReference type="SUPFAM" id="SSF48452">
    <property type="entry name" value="TPR-like"/>
    <property type="match status" value="1"/>
</dbReference>
<organism evidence="6 7">
    <name type="scientific">Parapedobacter koreensis</name>
    <dbReference type="NCBI Taxonomy" id="332977"/>
    <lineage>
        <taxon>Bacteria</taxon>
        <taxon>Pseudomonadati</taxon>
        <taxon>Bacteroidota</taxon>
        <taxon>Sphingobacteriia</taxon>
        <taxon>Sphingobacteriales</taxon>
        <taxon>Sphingobacteriaceae</taxon>
        <taxon>Parapedobacter</taxon>
    </lineage>
</organism>
<dbReference type="AlphaFoldDB" id="A0A1H7TJW4"/>
<dbReference type="PROSITE" id="PS50005">
    <property type="entry name" value="TPR"/>
    <property type="match status" value="2"/>
</dbReference>
<dbReference type="OrthoDB" id="792939at2"/>
<dbReference type="SMART" id="SM00028">
    <property type="entry name" value="TPR"/>
    <property type="match status" value="7"/>
</dbReference>
<keyword evidence="7" id="KW-1185">Reference proteome</keyword>
<dbReference type="EMBL" id="FNZR01000011">
    <property type="protein sequence ID" value="SEL84779.1"/>
    <property type="molecule type" value="Genomic_DNA"/>
</dbReference>
<keyword evidence="2" id="KW-0804">Transcription</keyword>
<feature type="repeat" description="TPR" evidence="3">
    <location>
        <begin position="255"/>
        <end position="288"/>
    </location>
</feature>
<proteinExistence type="predicted"/>
<gene>
    <name evidence="6" type="ORF">SAMN05421740_11198</name>
</gene>
<dbReference type="SMART" id="SM00342">
    <property type="entry name" value="HTH_ARAC"/>
    <property type="match status" value="1"/>
</dbReference>
<dbReference type="InterPro" id="IPR009057">
    <property type="entry name" value="Homeodomain-like_sf"/>
</dbReference>
<evidence type="ECO:0000256" key="1">
    <source>
        <dbReference type="ARBA" id="ARBA00023015"/>
    </source>
</evidence>
<evidence type="ECO:0000256" key="4">
    <source>
        <dbReference type="SAM" id="Phobius"/>
    </source>
</evidence>
<keyword evidence="4" id="KW-0472">Membrane</keyword>
<dbReference type="Pfam" id="PF12833">
    <property type="entry name" value="HTH_18"/>
    <property type="match status" value="1"/>
</dbReference>
<feature type="transmembrane region" description="Helical" evidence="4">
    <location>
        <begin position="20"/>
        <end position="37"/>
    </location>
</feature>
<feature type="repeat" description="TPR" evidence="3">
    <location>
        <begin position="215"/>
        <end position="248"/>
    </location>
</feature>
<evidence type="ECO:0000259" key="5">
    <source>
        <dbReference type="PROSITE" id="PS01124"/>
    </source>
</evidence>
<keyword evidence="3" id="KW-0802">TPR repeat</keyword>
<dbReference type="SUPFAM" id="SSF46689">
    <property type="entry name" value="Homeodomain-like"/>
    <property type="match status" value="1"/>
</dbReference>
<dbReference type="Gene3D" id="1.10.10.60">
    <property type="entry name" value="Homeodomain-like"/>
    <property type="match status" value="1"/>
</dbReference>
<accession>A0A1H7TJW4</accession>